<dbReference type="InterPro" id="IPR036388">
    <property type="entry name" value="WH-like_DNA-bd_sf"/>
</dbReference>
<keyword evidence="5" id="KW-1185">Reference proteome</keyword>
<evidence type="ECO:0000313" key="4">
    <source>
        <dbReference type="Proteomes" id="UP000248798"/>
    </source>
</evidence>
<dbReference type="InterPro" id="IPR010093">
    <property type="entry name" value="SinI_DNA-bd"/>
</dbReference>
<protein>
    <submittedName>
        <fullName evidence="3">Excisionase</fullName>
    </submittedName>
    <submittedName>
        <fullName evidence="2">Helix-turn-helix domain-containing protein</fullName>
    </submittedName>
</protein>
<dbReference type="PROSITE" id="PS51094">
    <property type="entry name" value="PTS_EIIA_TYPE_2"/>
    <property type="match status" value="1"/>
</dbReference>
<dbReference type="Gene3D" id="3.40.930.10">
    <property type="entry name" value="Mannitol-specific EII, Chain A"/>
    <property type="match status" value="1"/>
</dbReference>
<dbReference type="SUPFAM" id="SSF55804">
    <property type="entry name" value="Phoshotransferase/anion transport protein"/>
    <property type="match status" value="1"/>
</dbReference>
<reference evidence="3 4" key="1">
    <citation type="submission" date="2018-06" db="EMBL/GenBank/DDBJ databases">
        <title>Complete Genome Sequence of Desulfobacter hydrogenophilus (DSM3380).</title>
        <authorList>
            <person name="Marietou A."/>
            <person name="Schreiber L."/>
            <person name="Marshall I."/>
            <person name="Jorgensen B."/>
        </authorList>
    </citation>
    <scope>NUCLEOTIDE SEQUENCE [LARGE SCALE GENOMIC DNA]</scope>
    <source>
        <strain evidence="3 4">DSM 3380</strain>
    </source>
</reference>
<feature type="domain" description="PTS EIIA type-2" evidence="1">
    <location>
        <begin position="75"/>
        <end position="219"/>
    </location>
</feature>
<dbReference type="Proteomes" id="UP000248798">
    <property type="component" value="Unassembled WGS sequence"/>
</dbReference>
<evidence type="ECO:0000313" key="5">
    <source>
        <dbReference type="Proteomes" id="UP000293902"/>
    </source>
</evidence>
<dbReference type="InterPro" id="IPR041657">
    <property type="entry name" value="HTH_17"/>
</dbReference>
<dbReference type="InterPro" id="IPR051541">
    <property type="entry name" value="PTS_SugarTrans_NitroReg"/>
</dbReference>
<proteinExistence type="predicted"/>
<dbReference type="GO" id="GO:0030295">
    <property type="term" value="F:protein kinase activator activity"/>
    <property type="evidence" value="ECO:0007669"/>
    <property type="project" value="TreeGrafter"/>
</dbReference>
<dbReference type="PANTHER" id="PTHR47738">
    <property type="entry name" value="PTS SYSTEM FRUCTOSE-LIKE EIIA COMPONENT-RELATED"/>
    <property type="match status" value="1"/>
</dbReference>
<sequence>MEILISELCKSLGVSRTTIERWIRQGKLPVSQKGRTYSFHARDLKNWAAKSHISLNLKPRPVQDPEAEVQVSLSTALETGGVYHDIDTGPDVPSVINACVERIKAVPDNCKTDLARQLVKREEALSTGVGGGIAIPHPRTPLKYLEQPMVATCFLKHPVDYHALDKQPVSTLFFILFPELKFHLHLLSSLSLCLRNRQFSEFLKTCPEQSELIERIDTLHLTQKM</sequence>
<dbReference type="OrthoDB" id="95460at2"/>
<dbReference type="AlphaFoldDB" id="A0A328FDW3"/>
<evidence type="ECO:0000313" key="3">
    <source>
        <dbReference type="EMBL" id="RAM01622.1"/>
    </source>
</evidence>
<dbReference type="PANTHER" id="PTHR47738:SF1">
    <property type="entry name" value="NITROGEN REGULATORY PROTEIN"/>
    <property type="match status" value="1"/>
</dbReference>
<dbReference type="Gene3D" id="1.10.10.10">
    <property type="entry name" value="Winged helix-like DNA-binding domain superfamily/Winged helix DNA-binding domain"/>
    <property type="match status" value="1"/>
</dbReference>
<dbReference type="InterPro" id="IPR016152">
    <property type="entry name" value="PTrfase/Anion_transptr"/>
</dbReference>
<dbReference type="Pfam" id="PF00359">
    <property type="entry name" value="PTS_EIIA_2"/>
    <property type="match status" value="1"/>
</dbReference>
<dbReference type="InterPro" id="IPR002178">
    <property type="entry name" value="PTS_EIIA_type-2_dom"/>
</dbReference>
<organism evidence="3 4">
    <name type="scientific">Desulfobacter hydrogenophilus</name>
    <dbReference type="NCBI Taxonomy" id="2291"/>
    <lineage>
        <taxon>Bacteria</taxon>
        <taxon>Pseudomonadati</taxon>
        <taxon>Thermodesulfobacteriota</taxon>
        <taxon>Desulfobacteria</taxon>
        <taxon>Desulfobacterales</taxon>
        <taxon>Desulfobacteraceae</taxon>
        <taxon>Desulfobacter</taxon>
    </lineage>
</organism>
<dbReference type="NCBIfam" id="TIGR01764">
    <property type="entry name" value="excise"/>
    <property type="match status" value="1"/>
</dbReference>
<reference evidence="2 5" key="2">
    <citation type="submission" date="2019-02" db="EMBL/GenBank/DDBJ databases">
        <title>Complete genome sequence of Desulfobacter hydrogenophilus AcRS1.</title>
        <authorList>
            <person name="Marietou A."/>
            <person name="Lund M.B."/>
            <person name="Marshall I.P.G."/>
            <person name="Schreiber L."/>
            <person name="Jorgensen B."/>
        </authorList>
    </citation>
    <scope>NUCLEOTIDE SEQUENCE [LARGE SCALE GENOMIC DNA]</scope>
    <source>
        <strain evidence="2 5">AcRS1</strain>
    </source>
</reference>
<dbReference type="Proteomes" id="UP000293902">
    <property type="component" value="Chromosome"/>
</dbReference>
<dbReference type="InterPro" id="IPR009061">
    <property type="entry name" value="DNA-bd_dom_put_sf"/>
</dbReference>
<evidence type="ECO:0000259" key="1">
    <source>
        <dbReference type="PROSITE" id="PS51094"/>
    </source>
</evidence>
<dbReference type="Pfam" id="PF12728">
    <property type="entry name" value="HTH_17"/>
    <property type="match status" value="1"/>
</dbReference>
<dbReference type="SUPFAM" id="SSF46955">
    <property type="entry name" value="Putative DNA-binding domain"/>
    <property type="match status" value="1"/>
</dbReference>
<dbReference type="EMBL" id="QLNI01000024">
    <property type="protein sequence ID" value="RAM01622.1"/>
    <property type="molecule type" value="Genomic_DNA"/>
</dbReference>
<dbReference type="GO" id="GO:0003677">
    <property type="term" value="F:DNA binding"/>
    <property type="evidence" value="ECO:0007669"/>
    <property type="project" value="InterPro"/>
</dbReference>
<evidence type="ECO:0000313" key="2">
    <source>
        <dbReference type="EMBL" id="QBH14060.1"/>
    </source>
</evidence>
<dbReference type="EMBL" id="CP036313">
    <property type="protein sequence ID" value="QBH14060.1"/>
    <property type="molecule type" value="Genomic_DNA"/>
</dbReference>
<accession>A0A328FDW3</accession>
<dbReference type="RefSeq" id="WP_111957197.1">
    <property type="nucleotide sequence ID" value="NZ_CP036313.1"/>
</dbReference>
<name>A0A328FDW3_9BACT</name>
<gene>
    <name evidence="3" type="ORF">DO021_12635</name>
    <name evidence="2" type="ORF">EYB58_14695</name>
</gene>